<proteinExistence type="predicted"/>
<keyword evidence="1" id="KW-0547">Nucleotide-binding</keyword>
<dbReference type="SUPFAM" id="SSF52540">
    <property type="entry name" value="P-loop containing nucleoside triphosphate hydrolases"/>
    <property type="match status" value="1"/>
</dbReference>
<name>X0W949_9ZZZZ</name>
<keyword evidence="2" id="KW-0067">ATP-binding</keyword>
<dbReference type="Gene3D" id="3.40.50.300">
    <property type="entry name" value="P-loop containing nucleotide triphosphate hydrolases"/>
    <property type="match status" value="1"/>
</dbReference>
<dbReference type="PROSITE" id="PS51219">
    <property type="entry name" value="DPCK"/>
    <property type="match status" value="1"/>
</dbReference>
<evidence type="ECO:0000313" key="3">
    <source>
        <dbReference type="EMBL" id="GAG09166.1"/>
    </source>
</evidence>
<reference evidence="3" key="1">
    <citation type="journal article" date="2014" name="Front. Microbiol.">
        <title>High frequency of phylogenetically diverse reductive dehalogenase-homologous genes in deep subseafloor sedimentary metagenomes.</title>
        <authorList>
            <person name="Kawai M."/>
            <person name="Futagami T."/>
            <person name="Toyoda A."/>
            <person name="Takaki Y."/>
            <person name="Nishi S."/>
            <person name="Hori S."/>
            <person name="Arai W."/>
            <person name="Tsubouchi T."/>
            <person name="Morono Y."/>
            <person name="Uchiyama I."/>
            <person name="Ito T."/>
            <person name="Fujiyama A."/>
            <person name="Inagaki F."/>
            <person name="Takami H."/>
        </authorList>
    </citation>
    <scope>NUCLEOTIDE SEQUENCE</scope>
    <source>
        <strain evidence="3">Expedition CK06-06</strain>
    </source>
</reference>
<dbReference type="GO" id="GO:0005524">
    <property type="term" value="F:ATP binding"/>
    <property type="evidence" value="ECO:0007669"/>
    <property type="project" value="UniProtKB-KW"/>
</dbReference>
<dbReference type="InterPro" id="IPR001977">
    <property type="entry name" value="Depp_CoAkinase"/>
</dbReference>
<comment type="caution">
    <text evidence="3">The sequence shown here is derived from an EMBL/GenBank/DDBJ whole genome shotgun (WGS) entry which is preliminary data.</text>
</comment>
<dbReference type="AlphaFoldDB" id="X0W949"/>
<organism evidence="3">
    <name type="scientific">marine sediment metagenome</name>
    <dbReference type="NCBI Taxonomy" id="412755"/>
    <lineage>
        <taxon>unclassified sequences</taxon>
        <taxon>metagenomes</taxon>
        <taxon>ecological metagenomes</taxon>
    </lineage>
</organism>
<feature type="non-terminal residue" evidence="3">
    <location>
        <position position="1"/>
    </location>
</feature>
<evidence type="ECO:0008006" key="4">
    <source>
        <dbReference type="Google" id="ProtNLM"/>
    </source>
</evidence>
<dbReference type="GO" id="GO:0015937">
    <property type="term" value="P:coenzyme A biosynthetic process"/>
    <property type="evidence" value="ECO:0007669"/>
    <property type="project" value="InterPro"/>
</dbReference>
<dbReference type="GO" id="GO:0004140">
    <property type="term" value="F:dephospho-CoA kinase activity"/>
    <property type="evidence" value="ECO:0007669"/>
    <property type="project" value="InterPro"/>
</dbReference>
<protein>
    <recommendedName>
        <fullName evidence="4">Dephospho-CoA kinase</fullName>
    </recommendedName>
</protein>
<dbReference type="InterPro" id="IPR027417">
    <property type="entry name" value="P-loop_NTPase"/>
</dbReference>
<sequence length="81" mass="8929">TGGHKTVDAVVVVSADEATQIQRIQARDGLGEIDAKHRIASQLPLADKVREADYVIVNDSTEEALKTSVQELHKTFLERFV</sequence>
<evidence type="ECO:0000256" key="2">
    <source>
        <dbReference type="ARBA" id="ARBA00022840"/>
    </source>
</evidence>
<dbReference type="Pfam" id="PF01121">
    <property type="entry name" value="CoaE"/>
    <property type="match status" value="1"/>
</dbReference>
<accession>X0W949</accession>
<dbReference type="EMBL" id="BARS01027194">
    <property type="protein sequence ID" value="GAG09166.1"/>
    <property type="molecule type" value="Genomic_DNA"/>
</dbReference>
<gene>
    <name evidence="3" type="ORF">S01H1_42741</name>
</gene>
<evidence type="ECO:0000256" key="1">
    <source>
        <dbReference type="ARBA" id="ARBA00022741"/>
    </source>
</evidence>